<proteinExistence type="predicted"/>
<accession>A0A8H7J5L8</accession>
<dbReference type="AlphaFoldDB" id="A0A8H7J5L8"/>
<dbReference type="EMBL" id="RZGK01000008">
    <property type="protein sequence ID" value="KAF9696917.1"/>
    <property type="molecule type" value="Genomic_DNA"/>
</dbReference>
<comment type="caution">
    <text evidence="2">The sequence shown here is derived from an EMBL/GenBank/DDBJ whole genome shotgun (WGS) entry which is preliminary data.</text>
</comment>
<dbReference type="Proteomes" id="UP000651452">
    <property type="component" value="Unassembled WGS sequence"/>
</dbReference>
<evidence type="ECO:0000313" key="3">
    <source>
        <dbReference type="Proteomes" id="UP000651452"/>
    </source>
</evidence>
<reference evidence="2" key="1">
    <citation type="submission" date="2018-12" db="EMBL/GenBank/DDBJ databases">
        <authorList>
            <person name="Syme R.A."/>
            <person name="Farfan-Caceres L."/>
            <person name="Lichtenzveig J."/>
        </authorList>
    </citation>
    <scope>NUCLEOTIDE SEQUENCE</scope>
    <source>
        <strain evidence="2">Al4</strain>
    </source>
</reference>
<evidence type="ECO:0000256" key="1">
    <source>
        <dbReference type="SAM" id="MobiDB-lite"/>
    </source>
</evidence>
<protein>
    <submittedName>
        <fullName evidence="2">Uncharacterized protein</fullName>
    </submittedName>
</protein>
<evidence type="ECO:0000313" key="2">
    <source>
        <dbReference type="EMBL" id="KAF9696917.1"/>
    </source>
</evidence>
<feature type="compositionally biased region" description="Polar residues" evidence="1">
    <location>
        <begin position="25"/>
        <end position="35"/>
    </location>
</feature>
<gene>
    <name evidence="2" type="ORF">EKO04_005058</name>
</gene>
<dbReference type="OrthoDB" id="3439627at2759"/>
<name>A0A8H7J5L8_9PLEO</name>
<feature type="compositionally biased region" description="Polar residues" evidence="1">
    <location>
        <begin position="1"/>
        <end position="11"/>
    </location>
</feature>
<keyword evidence="3" id="KW-1185">Reference proteome</keyword>
<sequence length="77" mass="7630">MPRNGDGSSDNGPIEGQNIVHGNSGDASAQPQHAKNNIAPMPEIEKGEALEGLGASGGGNKADQAEPTVAGDAPKKA</sequence>
<feature type="region of interest" description="Disordered" evidence="1">
    <location>
        <begin position="1"/>
        <end position="77"/>
    </location>
</feature>
<reference evidence="2" key="2">
    <citation type="submission" date="2020-09" db="EMBL/GenBank/DDBJ databases">
        <title>Reference genome assembly for Australian Ascochyta lentis isolate Al4.</title>
        <authorList>
            <person name="Lee R.C."/>
            <person name="Farfan-Caceres L.M."/>
            <person name="Debler J.W."/>
            <person name="Williams A.H."/>
            <person name="Henares B.M."/>
        </authorList>
    </citation>
    <scope>NUCLEOTIDE SEQUENCE</scope>
    <source>
        <strain evidence="2">Al4</strain>
    </source>
</reference>
<organism evidence="2 3">
    <name type="scientific">Ascochyta lentis</name>
    <dbReference type="NCBI Taxonomy" id="205686"/>
    <lineage>
        <taxon>Eukaryota</taxon>
        <taxon>Fungi</taxon>
        <taxon>Dikarya</taxon>
        <taxon>Ascomycota</taxon>
        <taxon>Pezizomycotina</taxon>
        <taxon>Dothideomycetes</taxon>
        <taxon>Pleosporomycetidae</taxon>
        <taxon>Pleosporales</taxon>
        <taxon>Pleosporineae</taxon>
        <taxon>Didymellaceae</taxon>
        <taxon>Ascochyta</taxon>
    </lineage>
</organism>